<proteinExistence type="predicted"/>
<dbReference type="EMBL" id="JBHUPB010000015">
    <property type="protein sequence ID" value="MFD2969773.1"/>
    <property type="molecule type" value="Genomic_DNA"/>
</dbReference>
<protein>
    <recommendedName>
        <fullName evidence="3">SMI1/KNR4 family protein</fullName>
    </recommendedName>
</protein>
<accession>A0ABW6BKZ5</accession>
<comment type="caution">
    <text evidence="1">The sequence shown here is derived from an EMBL/GenBank/DDBJ whole genome shotgun (WGS) entry which is preliminary data.</text>
</comment>
<dbReference type="Proteomes" id="UP001597525">
    <property type="component" value="Unassembled WGS sequence"/>
</dbReference>
<gene>
    <name evidence="1" type="ORF">ACFS7Y_20465</name>
</gene>
<dbReference type="RefSeq" id="WP_320183262.1">
    <property type="nucleotide sequence ID" value="NZ_CP138332.1"/>
</dbReference>
<keyword evidence="2" id="KW-1185">Reference proteome</keyword>
<name>A0ABW6BKZ5_9SPHI</name>
<organism evidence="1 2">
    <name type="scientific">Sphingobacterium bambusae</name>
    <dbReference type="NCBI Taxonomy" id="662858"/>
    <lineage>
        <taxon>Bacteria</taxon>
        <taxon>Pseudomonadati</taxon>
        <taxon>Bacteroidota</taxon>
        <taxon>Sphingobacteriia</taxon>
        <taxon>Sphingobacteriales</taxon>
        <taxon>Sphingobacteriaceae</taxon>
        <taxon>Sphingobacterium</taxon>
    </lineage>
</organism>
<evidence type="ECO:0000313" key="1">
    <source>
        <dbReference type="EMBL" id="MFD2969773.1"/>
    </source>
</evidence>
<evidence type="ECO:0008006" key="3">
    <source>
        <dbReference type="Google" id="ProtNLM"/>
    </source>
</evidence>
<reference evidence="2" key="1">
    <citation type="journal article" date="2019" name="Int. J. Syst. Evol. Microbiol.">
        <title>The Global Catalogue of Microorganisms (GCM) 10K type strain sequencing project: providing services to taxonomists for standard genome sequencing and annotation.</title>
        <authorList>
            <consortium name="The Broad Institute Genomics Platform"/>
            <consortium name="The Broad Institute Genome Sequencing Center for Infectious Disease"/>
            <person name="Wu L."/>
            <person name="Ma J."/>
        </authorList>
    </citation>
    <scope>NUCLEOTIDE SEQUENCE [LARGE SCALE GENOMIC DNA]</scope>
    <source>
        <strain evidence="2">KCTC 22814</strain>
    </source>
</reference>
<sequence>MSNSHILPLQKIGELHWVDNLKKFLLKYDIPSEGISLREETSLIPFGFGDEIRLYYKYFGATDSAEFMYYLCKVKEINWLHASKHAQHLAHHFTENELSGYVLIAESRNADPICLHIDTQAIYTFSKKTAEKHLLFHTFTDFLLIELIQFKKQVCEFDFDSIEEEHRYTDSIVNNAGISKELRHDRLYKM</sequence>
<evidence type="ECO:0000313" key="2">
    <source>
        <dbReference type="Proteomes" id="UP001597525"/>
    </source>
</evidence>